<feature type="compositionally biased region" description="Polar residues" evidence="1">
    <location>
        <begin position="278"/>
        <end position="287"/>
    </location>
</feature>
<proteinExistence type="predicted"/>
<feature type="compositionally biased region" description="Basic residues" evidence="1">
    <location>
        <begin position="297"/>
        <end position="315"/>
    </location>
</feature>
<evidence type="ECO:0000256" key="1">
    <source>
        <dbReference type="SAM" id="MobiDB-lite"/>
    </source>
</evidence>
<dbReference type="InParanoid" id="A0A1Y2BN88"/>
<accession>A0A1Y2BN88</accession>
<organism evidence="2 3">
    <name type="scientific">Naematelia encephala</name>
    <dbReference type="NCBI Taxonomy" id="71784"/>
    <lineage>
        <taxon>Eukaryota</taxon>
        <taxon>Fungi</taxon>
        <taxon>Dikarya</taxon>
        <taxon>Basidiomycota</taxon>
        <taxon>Agaricomycotina</taxon>
        <taxon>Tremellomycetes</taxon>
        <taxon>Tremellales</taxon>
        <taxon>Naemateliaceae</taxon>
        <taxon>Naematelia</taxon>
    </lineage>
</organism>
<dbReference type="AlphaFoldDB" id="A0A1Y2BN88"/>
<evidence type="ECO:0000313" key="2">
    <source>
        <dbReference type="EMBL" id="ORY35625.1"/>
    </source>
</evidence>
<reference evidence="2 3" key="1">
    <citation type="submission" date="2016-07" db="EMBL/GenBank/DDBJ databases">
        <title>Pervasive Adenine N6-methylation of Active Genes in Fungi.</title>
        <authorList>
            <consortium name="DOE Joint Genome Institute"/>
            <person name="Mondo S.J."/>
            <person name="Dannebaum R.O."/>
            <person name="Kuo R.C."/>
            <person name="Labutti K."/>
            <person name="Haridas S."/>
            <person name="Kuo A."/>
            <person name="Salamov A."/>
            <person name="Ahrendt S.R."/>
            <person name="Lipzen A."/>
            <person name="Sullivan W."/>
            <person name="Andreopoulos W.B."/>
            <person name="Clum A."/>
            <person name="Lindquist E."/>
            <person name="Daum C."/>
            <person name="Ramamoorthy G.K."/>
            <person name="Gryganskyi A."/>
            <person name="Culley D."/>
            <person name="Magnuson J.K."/>
            <person name="James T.Y."/>
            <person name="O'Malley M.A."/>
            <person name="Stajich J.E."/>
            <person name="Spatafora J.W."/>
            <person name="Visel A."/>
            <person name="Grigoriev I.V."/>
        </authorList>
    </citation>
    <scope>NUCLEOTIDE SEQUENCE [LARGE SCALE GENOMIC DNA]</scope>
    <source>
        <strain evidence="2 3">68-887.2</strain>
    </source>
</reference>
<comment type="caution">
    <text evidence="2">The sequence shown here is derived from an EMBL/GenBank/DDBJ whole genome shotgun (WGS) entry which is preliminary data.</text>
</comment>
<evidence type="ECO:0000313" key="3">
    <source>
        <dbReference type="Proteomes" id="UP000193986"/>
    </source>
</evidence>
<name>A0A1Y2BN88_9TREE</name>
<feature type="compositionally biased region" description="Polar residues" evidence="1">
    <location>
        <begin position="328"/>
        <end position="344"/>
    </location>
</feature>
<protein>
    <submittedName>
        <fullName evidence="2">Uncharacterized protein</fullName>
    </submittedName>
</protein>
<dbReference type="EMBL" id="MCFC01000001">
    <property type="protein sequence ID" value="ORY35625.1"/>
    <property type="molecule type" value="Genomic_DNA"/>
</dbReference>
<sequence length="393" mass="43980">MTAESNQNDNLKIAFLPSIWPTSESLPLYSRSSPSNYVPIKLAPIDLRNSTSQLSPQRLPPFRELFTDATRLTPFKLSTAGKQPSLPSIQELFYHEQLFSVDLPPSRSTFNIHSPSSSPAPPSTSFGDFLQRLNWKERPVHDFAPNSVDFLPAHLETKSGPLCSPFTEPSNLSFSGVQSQLQDILGQGTAPQVPSLLSRPLPSRARRLEMQPLFTYEPLPGSQITSSSQQQLRTQASETAQVAGVEMTFQRPDYLPPPYASLDSVRADIPDLTPAVESISQTQNAKTNPLWDDPSLRTRKQRRPKTRITSNRRLRGSSALLEHHHSQAPASIQPNHEYDSSLSFQEEKQEMLPPYGVWDEILPGLLDEDESRHKRVNRMRHGRGTMTITGGDL</sequence>
<gene>
    <name evidence="2" type="ORF">BCR39DRAFT_24172</name>
</gene>
<keyword evidence="3" id="KW-1185">Reference proteome</keyword>
<dbReference type="Proteomes" id="UP000193986">
    <property type="component" value="Unassembled WGS sequence"/>
</dbReference>
<feature type="region of interest" description="Disordered" evidence="1">
    <location>
        <begin position="277"/>
        <end position="346"/>
    </location>
</feature>